<sequence>MIELDEYDKHKLADIRRRWTDSGTLVREGFPSNMLAYEHVTWLLALVSRD</sequence>
<dbReference type="RefSeq" id="WP_202349094.1">
    <property type="nucleotide sequence ID" value="NZ_AP024256.1"/>
</dbReference>
<proteinExistence type="predicted"/>
<dbReference type="EMBL" id="AP024256">
    <property type="protein sequence ID" value="BCP02478.1"/>
    <property type="molecule type" value="Genomic_DNA"/>
</dbReference>
<keyword evidence="1" id="KW-0614">Plasmid</keyword>
<reference evidence="1 2" key="1">
    <citation type="submission" date="2020-12" db="EMBL/GenBank/DDBJ databases">
        <title>Genome sequence of clinical Mycobacterium intracellulare strains.</title>
        <authorList>
            <person name="Tateishi Y."/>
            <person name="Matsumoto S."/>
            <person name="Fukushima Y."/>
            <person name="Nakajima C."/>
            <person name="Suzuki Y."/>
        </authorList>
    </citation>
    <scope>NUCLEOTIDE SEQUENCE [LARGE SCALE GENOMIC DNA]</scope>
    <source>
        <strain evidence="1 2">M018</strain>
        <plasmid evidence="1 2">pM018</plasmid>
    </source>
</reference>
<name>A0A7R7MYZ6_MYCIT</name>
<dbReference type="AlphaFoldDB" id="A0A7R7MYZ6"/>
<evidence type="ECO:0000313" key="2">
    <source>
        <dbReference type="Proteomes" id="UP000595205"/>
    </source>
</evidence>
<accession>A0A7R7MYZ6</accession>
<geneLocation type="plasmid" evidence="1 2">
    <name>pM018</name>
</geneLocation>
<organism evidence="1 2">
    <name type="scientific">Mycobacterium intracellulare</name>
    <dbReference type="NCBI Taxonomy" id="1767"/>
    <lineage>
        <taxon>Bacteria</taxon>
        <taxon>Bacillati</taxon>
        <taxon>Actinomycetota</taxon>
        <taxon>Actinomycetes</taxon>
        <taxon>Mycobacteriales</taxon>
        <taxon>Mycobacteriaceae</taxon>
        <taxon>Mycobacterium</taxon>
        <taxon>Mycobacterium avium complex (MAC)</taxon>
    </lineage>
</organism>
<gene>
    <name evidence="1" type="ORF">MINTM018_52470</name>
</gene>
<protein>
    <submittedName>
        <fullName evidence="1">Uncharacterized protein</fullName>
    </submittedName>
</protein>
<evidence type="ECO:0000313" key="1">
    <source>
        <dbReference type="EMBL" id="BCP02478.1"/>
    </source>
</evidence>
<dbReference type="Proteomes" id="UP000595205">
    <property type="component" value="Plasmid pM018"/>
</dbReference>